<dbReference type="STRING" id="2163413.A0A4P6XNV1"/>
<feature type="region of interest" description="Disordered" evidence="16">
    <location>
        <begin position="1"/>
        <end position="25"/>
    </location>
</feature>
<dbReference type="EC" id="2.1.1.225" evidence="3 15"/>
<protein>
    <recommendedName>
        <fullName evidence="4 15">tRNA:m(4)X modification enzyme TRM13</fullName>
        <ecNumber evidence="3 15">2.1.1.225</ecNumber>
    </recommendedName>
</protein>
<proteinExistence type="inferred from homology"/>
<evidence type="ECO:0000256" key="7">
    <source>
        <dbReference type="ARBA" id="ARBA00022691"/>
    </source>
</evidence>
<keyword evidence="9 15" id="KW-0479">Metal-binding</keyword>
<evidence type="ECO:0000256" key="8">
    <source>
        <dbReference type="ARBA" id="ARBA00022694"/>
    </source>
</evidence>
<dbReference type="InterPro" id="IPR021721">
    <property type="entry name" value="Znf_CCCH-type_TRM13"/>
</dbReference>
<evidence type="ECO:0000256" key="1">
    <source>
        <dbReference type="ARBA" id="ARBA00002267"/>
    </source>
</evidence>
<keyword evidence="11 15" id="KW-0862">Zinc</keyword>
<dbReference type="AlphaFoldDB" id="A0A4P6XNV1"/>
<accession>A0A4P6XNV1</accession>
<dbReference type="InterPro" id="IPR007871">
    <property type="entry name" value="Methyltransferase_TRM13"/>
</dbReference>
<dbReference type="Pfam" id="PF05206">
    <property type="entry name" value="TRM13"/>
    <property type="match status" value="1"/>
</dbReference>
<dbReference type="PANTHER" id="PTHR12998">
    <property type="entry name" value="TRNA:M(4)X MODIFICATION ENZYME TRM13 HOMOLOG"/>
    <property type="match status" value="1"/>
</dbReference>
<evidence type="ECO:0000256" key="12">
    <source>
        <dbReference type="ARBA" id="ARBA00048165"/>
    </source>
</evidence>
<sequence length="443" mass="50802">MTVAETRDEANLHKRQKKERKLNLKKEPAPHQCEFFLKRKNRYCAMRKKTGHKFCLDHALFEKVNDECGSEKTDESRVPCPLDPNHTVRQSDLQSHLKKCNARPVETHDPWYSKDINKILLGCETAEIETDKNSTLITETENETLHRLFSVLKEYDQKMAPLEKKIYTHAGLDAWFLKKENKKHVTQQASLVGAMKETGLLSGSHFYMEFGCGKAELSRMVNACIVHETKSEKNSKNADLANYGFGLVDRGVNRMKMDNKIVSDCDDSVLKPQIKRSRIDIQHLSLDKFLKSVHHGPIVAISKHLCGAATDLTLKLILNSVNSKKQLDGLVVAMCCRHCCDYEQLLPQSQEYLAKRGIFRKDFACLKKIVTWAVCGRSENEDNHASGLTYEERERMGLVARRLIDESRVEAINALLESHMVELFLYAEKDTTLENHCLRITRR</sequence>
<organism evidence="18 19">
    <name type="scientific">Metschnikowia aff. pulcherrima</name>
    <dbReference type="NCBI Taxonomy" id="2163413"/>
    <lineage>
        <taxon>Eukaryota</taxon>
        <taxon>Fungi</taxon>
        <taxon>Dikarya</taxon>
        <taxon>Ascomycota</taxon>
        <taxon>Saccharomycotina</taxon>
        <taxon>Pichiomycetes</taxon>
        <taxon>Metschnikowiaceae</taxon>
        <taxon>Metschnikowia</taxon>
    </lineage>
</organism>
<comment type="catalytic activity">
    <reaction evidence="12 15">
        <text>cytidine(4) in tRNA(Pro) + S-adenosyl-L-methionine = 2'-O-methylcytidine(4) in tRNA(Pro) + S-adenosyl-L-homocysteine + H(+)</text>
        <dbReference type="Rhea" id="RHEA:32767"/>
        <dbReference type="Rhea" id="RHEA-COMP:10397"/>
        <dbReference type="Rhea" id="RHEA-COMP:10398"/>
        <dbReference type="ChEBI" id="CHEBI:15378"/>
        <dbReference type="ChEBI" id="CHEBI:57856"/>
        <dbReference type="ChEBI" id="CHEBI:59789"/>
        <dbReference type="ChEBI" id="CHEBI:74495"/>
        <dbReference type="ChEBI" id="CHEBI:82748"/>
        <dbReference type="EC" id="2.1.1.225"/>
    </reaction>
</comment>
<keyword evidence="6 15" id="KW-0808">Transferase</keyword>
<dbReference type="PANTHER" id="PTHR12998:SF0">
    <property type="entry name" value="TRNA:M(4)X MODIFICATION ENZYME TRM13 HOMOLOG"/>
    <property type="match status" value="1"/>
</dbReference>
<evidence type="ECO:0000256" key="11">
    <source>
        <dbReference type="ARBA" id="ARBA00022833"/>
    </source>
</evidence>
<dbReference type="Proteomes" id="UP000292447">
    <property type="component" value="Chromosome II"/>
</dbReference>
<evidence type="ECO:0000256" key="2">
    <source>
        <dbReference type="ARBA" id="ARBA00005265"/>
    </source>
</evidence>
<keyword evidence="7 15" id="KW-0949">S-adenosyl-L-methionine</keyword>
<keyword evidence="10 15" id="KW-0863">Zinc-finger</keyword>
<feature type="domain" description="CHHC U11-48K-type" evidence="17">
    <location>
        <begin position="77"/>
        <end position="104"/>
    </location>
</feature>
<evidence type="ECO:0000313" key="19">
    <source>
        <dbReference type="Proteomes" id="UP000292447"/>
    </source>
</evidence>
<gene>
    <name evidence="18" type="primary">MPUL0B05760</name>
    <name evidence="18" type="ORF">METSCH_B05760</name>
</gene>
<evidence type="ECO:0000256" key="15">
    <source>
        <dbReference type="RuleBase" id="RU367103"/>
    </source>
</evidence>
<feature type="compositionally biased region" description="Basic and acidic residues" evidence="16">
    <location>
        <begin position="1"/>
        <end position="12"/>
    </location>
</feature>
<dbReference type="PROSITE" id="PS51800">
    <property type="entry name" value="ZF_CHHC_U11_48K"/>
    <property type="match status" value="1"/>
</dbReference>
<dbReference type="GO" id="GO:0030488">
    <property type="term" value="P:tRNA methylation"/>
    <property type="evidence" value="ECO:0007669"/>
    <property type="project" value="InterPro"/>
</dbReference>
<comment type="catalytic activity">
    <reaction evidence="14 15">
        <text>adenosine(4) in tRNA(His) + S-adenosyl-L-methionine = 2'-O-methyladenosine(4) in tRNA(His) + S-adenosyl-L-homocysteine + H(+)</text>
        <dbReference type="Rhea" id="RHEA:43196"/>
        <dbReference type="Rhea" id="RHEA-COMP:10401"/>
        <dbReference type="Rhea" id="RHEA-COMP:10402"/>
        <dbReference type="ChEBI" id="CHEBI:15378"/>
        <dbReference type="ChEBI" id="CHEBI:57856"/>
        <dbReference type="ChEBI" id="CHEBI:59789"/>
        <dbReference type="ChEBI" id="CHEBI:74411"/>
        <dbReference type="ChEBI" id="CHEBI:74477"/>
        <dbReference type="EC" id="2.1.1.225"/>
    </reaction>
</comment>
<keyword evidence="5 15" id="KW-0489">Methyltransferase</keyword>
<evidence type="ECO:0000256" key="5">
    <source>
        <dbReference type="ARBA" id="ARBA00022603"/>
    </source>
</evidence>
<evidence type="ECO:0000259" key="17">
    <source>
        <dbReference type="PROSITE" id="PS51800"/>
    </source>
</evidence>
<dbReference type="InterPro" id="IPR039044">
    <property type="entry name" value="Trm13"/>
</dbReference>
<comment type="catalytic activity">
    <reaction evidence="13 15">
        <text>cytidine(4) in tRNA(Gly)(GCC) + S-adenosyl-L-methionine = 2'-O-methylcytidine(4) in tRNA(Gly)(GCC) + S-adenosyl-L-homocysteine + H(+)</text>
        <dbReference type="Rhea" id="RHEA:43192"/>
        <dbReference type="Rhea" id="RHEA-COMP:10399"/>
        <dbReference type="Rhea" id="RHEA-COMP:10400"/>
        <dbReference type="ChEBI" id="CHEBI:15378"/>
        <dbReference type="ChEBI" id="CHEBI:57856"/>
        <dbReference type="ChEBI" id="CHEBI:59789"/>
        <dbReference type="ChEBI" id="CHEBI:74495"/>
        <dbReference type="ChEBI" id="CHEBI:82748"/>
        <dbReference type="EC" id="2.1.1.225"/>
    </reaction>
</comment>
<evidence type="ECO:0000256" key="14">
    <source>
        <dbReference type="ARBA" id="ARBA00049393"/>
    </source>
</evidence>
<evidence type="ECO:0000256" key="3">
    <source>
        <dbReference type="ARBA" id="ARBA00012810"/>
    </source>
</evidence>
<evidence type="ECO:0000256" key="13">
    <source>
        <dbReference type="ARBA" id="ARBA00048635"/>
    </source>
</evidence>
<keyword evidence="19" id="KW-1185">Reference proteome</keyword>
<keyword evidence="8 15" id="KW-0819">tRNA processing</keyword>
<reference evidence="19" key="1">
    <citation type="submission" date="2019-03" db="EMBL/GenBank/DDBJ databases">
        <title>Snf2 controls pulcherriminic acid biosynthesis and connects pigmentation and antifungal activity of the yeast Metschnikowia pulcherrima.</title>
        <authorList>
            <person name="Gore-Lloyd D."/>
            <person name="Sumann I."/>
            <person name="Brachmann A.O."/>
            <person name="Schneeberger K."/>
            <person name="Ortiz-Merino R.A."/>
            <person name="Moreno-Beltran M."/>
            <person name="Schlaefli M."/>
            <person name="Kirner P."/>
            <person name="Santos Kron A."/>
            <person name="Wolfe K.H."/>
            <person name="Piel J."/>
            <person name="Ahrens C.H."/>
            <person name="Henk D."/>
            <person name="Freimoser F.M."/>
        </authorList>
    </citation>
    <scope>NUCLEOTIDE SEQUENCE [LARGE SCALE GENOMIC DNA]</scope>
    <source>
        <strain evidence="19">APC 1.2</strain>
    </source>
</reference>
<comment type="function">
    <text evidence="1 15">tRNA methylase which 2'-O-methylates cytidine(4) in tRNA(Pro) and tRNA(Gly)(GCC), and adenosine(4) in tRNA(His).</text>
</comment>
<dbReference type="EMBL" id="CP034457">
    <property type="protein sequence ID" value="QBM87374.1"/>
    <property type="molecule type" value="Genomic_DNA"/>
</dbReference>
<comment type="similarity">
    <text evidence="2 15">Belongs to the methyltransferase TRM13 family.</text>
</comment>
<evidence type="ECO:0000256" key="4">
    <source>
        <dbReference type="ARBA" id="ARBA00015883"/>
    </source>
</evidence>
<evidence type="ECO:0000313" key="18">
    <source>
        <dbReference type="EMBL" id="QBM87374.1"/>
    </source>
</evidence>
<evidence type="ECO:0000256" key="6">
    <source>
        <dbReference type="ARBA" id="ARBA00022679"/>
    </source>
</evidence>
<evidence type="ECO:0000256" key="10">
    <source>
        <dbReference type="ARBA" id="ARBA00022771"/>
    </source>
</evidence>
<dbReference type="GO" id="GO:0106050">
    <property type="term" value="F:tRNA 2'-O-methyltransferase activity"/>
    <property type="evidence" value="ECO:0007669"/>
    <property type="project" value="UniProtKB-UniRule"/>
</dbReference>
<dbReference type="InterPro" id="IPR022776">
    <property type="entry name" value="TRM13/UPF0224_CHHC_Znf_dom"/>
</dbReference>
<name>A0A4P6XNV1_9ASCO</name>
<dbReference type="Pfam" id="PF05253">
    <property type="entry name" value="zf-U11-48K"/>
    <property type="match status" value="1"/>
</dbReference>
<dbReference type="Pfam" id="PF11722">
    <property type="entry name" value="zf-TRM13_CCCH"/>
    <property type="match status" value="1"/>
</dbReference>
<dbReference type="GO" id="GO:0008270">
    <property type="term" value="F:zinc ion binding"/>
    <property type="evidence" value="ECO:0007669"/>
    <property type="project" value="UniProtKB-KW"/>
</dbReference>
<evidence type="ECO:0000256" key="9">
    <source>
        <dbReference type="ARBA" id="ARBA00022723"/>
    </source>
</evidence>
<evidence type="ECO:0000256" key="16">
    <source>
        <dbReference type="SAM" id="MobiDB-lite"/>
    </source>
</evidence>